<name>A0ABP0Y7V4_9ROSI</name>
<dbReference type="EMBL" id="OZ021736">
    <property type="protein sequence ID" value="CAK9315656.1"/>
    <property type="molecule type" value="Genomic_DNA"/>
</dbReference>
<dbReference type="Gene3D" id="3.80.10.10">
    <property type="entry name" value="Ribonuclease Inhibitor"/>
    <property type="match status" value="1"/>
</dbReference>
<dbReference type="InterPro" id="IPR032675">
    <property type="entry name" value="LRR_dom_sf"/>
</dbReference>
<proteinExistence type="predicted"/>
<keyword evidence="2" id="KW-1185">Reference proteome</keyword>
<gene>
    <name evidence="1" type="ORF">CITCOLO1_LOCUS7459</name>
</gene>
<reference evidence="1 2" key="1">
    <citation type="submission" date="2024-03" db="EMBL/GenBank/DDBJ databases">
        <authorList>
            <person name="Gkanogiannis A."/>
            <person name="Becerra Lopez-Lavalle L."/>
        </authorList>
    </citation>
    <scope>NUCLEOTIDE SEQUENCE [LARGE SCALE GENOMIC DNA]</scope>
</reference>
<dbReference type="Proteomes" id="UP001642487">
    <property type="component" value="Chromosome 2"/>
</dbReference>
<sequence length="131" mass="15436">MLGQLNNLKELEICNLYGVRIIDNEFYGSDSKHRTFFPRLENFVIRDMINLEQWNEITTNDASSNVTIFPNLKRLEITRCPKLLNIPDTFGGCDENDVNISLYQIDKASKWASLVWFHSTRDNRQLFKFEK</sequence>
<evidence type="ECO:0000313" key="2">
    <source>
        <dbReference type="Proteomes" id="UP001642487"/>
    </source>
</evidence>
<accession>A0ABP0Y7V4</accession>
<evidence type="ECO:0000313" key="1">
    <source>
        <dbReference type="EMBL" id="CAK9315656.1"/>
    </source>
</evidence>
<protein>
    <submittedName>
        <fullName evidence="1">Uncharacterized protein</fullName>
    </submittedName>
</protein>
<organism evidence="1 2">
    <name type="scientific">Citrullus colocynthis</name>
    <name type="common">colocynth</name>
    <dbReference type="NCBI Taxonomy" id="252529"/>
    <lineage>
        <taxon>Eukaryota</taxon>
        <taxon>Viridiplantae</taxon>
        <taxon>Streptophyta</taxon>
        <taxon>Embryophyta</taxon>
        <taxon>Tracheophyta</taxon>
        <taxon>Spermatophyta</taxon>
        <taxon>Magnoliopsida</taxon>
        <taxon>eudicotyledons</taxon>
        <taxon>Gunneridae</taxon>
        <taxon>Pentapetalae</taxon>
        <taxon>rosids</taxon>
        <taxon>fabids</taxon>
        <taxon>Cucurbitales</taxon>
        <taxon>Cucurbitaceae</taxon>
        <taxon>Benincaseae</taxon>
        <taxon>Citrullus</taxon>
    </lineage>
</organism>